<keyword evidence="1" id="KW-1133">Transmembrane helix</keyword>
<dbReference type="Pfam" id="PF12158">
    <property type="entry name" value="DUF3592"/>
    <property type="match status" value="1"/>
</dbReference>
<dbReference type="EMBL" id="JAPNUD010000005">
    <property type="protein sequence ID" value="MDA0639590.1"/>
    <property type="molecule type" value="Genomic_DNA"/>
</dbReference>
<dbReference type="Proteomes" id="UP001212498">
    <property type="component" value="Unassembled WGS sequence"/>
</dbReference>
<feature type="transmembrane region" description="Helical" evidence="1">
    <location>
        <begin position="107"/>
        <end position="126"/>
    </location>
</feature>
<evidence type="ECO:0000256" key="1">
    <source>
        <dbReference type="SAM" id="Phobius"/>
    </source>
</evidence>
<proteinExistence type="predicted"/>
<gene>
    <name evidence="3" type="ORF">OUY24_03030</name>
</gene>
<accession>A0ABT4SRR5</accession>
<dbReference type="InterPro" id="IPR021994">
    <property type="entry name" value="DUF3592"/>
</dbReference>
<evidence type="ECO:0000313" key="4">
    <source>
        <dbReference type="Proteomes" id="UP001212498"/>
    </source>
</evidence>
<protein>
    <submittedName>
        <fullName evidence="3">DUF3592 domain-containing protein</fullName>
    </submittedName>
</protein>
<evidence type="ECO:0000313" key="3">
    <source>
        <dbReference type="EMBL" id="MDA0639590.1"/>
    </source>
</evidence>
<feature type="domain" description="DUF3592" evidence="2">
    <location>
        <begin position="30"/>
        <end position="98"/>
    </location>
</feature>
<reference evidence="3 4" key="1">
    <citation type="submission" date="2022-11" db="EMBL/GenBank/DDBJ databases">
        <title>Nonomuraea corallina sp. nov., a new species of the genus Nonomuraea isolated from sea side sediment in Thai sea.</title>
        <authorList>
            <person name="Ngamcharungchit C."/>
            <person name="Matsumoto A."/>
            <person name="Suriyachadkun C."/>
            <person name="Panbangred W."/>
            <person name="Inahashi Y."/>
            <person name="Intra B."/>
        </authorList>
    </citation>
    <scope>NUCLEOTIDE SEQUENCE [LARGE SCALE GENOMIC DNA]</scope>
    <source>
        <strain evidence="3 4">DSM 43553</strain>
    </source>
</reference>
<keyword evidence="1" id="KW-0812">Transmembrane</keyword>
<sequence length="127" mass="14135">MLFVLGLANLACGVWLLRRARRFRAHGVRVPGLVTGLERSRDPDSKACYPVFRFTTRDGQEVEITSRYGESRPPRPGDRVTVLYDPEKQRNARIDTGGQDGSTMGRWVVGIGLFLITLGALTAFTII</sequence>
<comment type="caution">
    <text evidence="3">The sequence shown here is derived from an EMBL/GenBank/DDBJ whole genome shotgun (WGS) entry which is preliminary data.</text>
</comment>
<keyword evidence="1" id="KW-0472">Membrane</keyword>
<organism evidence="3 4">
    <name type="scientific">Nonomuraea ferruginea</name>
    <dbReference type="NCBI Taxonomy" id="46174"/>
    <lineage>
        <taxon>Bacteria</taxon>
        <taxon>Bacillati</taxon>
        <taxon>Actinomycetota</taxon>
        <taxon>Actinomycetes</taxon>
        <taxon>Streptosporangiales</taxon>
        <taxon>Streptosporangiaceae</taxon>
        <taxon>Nonomuraea</taxon>
    </lineage>
</organism>
<name>A0ABT4SRR5_9ACTN</name>
<evidence type="ECO:0000259" key="2">
    <source>
        <dbReference type="Pfam" id="PF12158"/>
    </source>
</evidence>
<keyword evidence="4" id="KW-1185">Reference proteome</keyword>
<dbReference type="RefSeq" id="WP_271275071.1">
    <property type="nucleotide sequence ID" value="NZ_BAABFD010000005.1"/>
</dbReference>